<dbReference type="GO" id="GO:1902600">
    <property type="term" value="P:proton transmembrane transport"/>
    <property type="evidence" value="ECO:0007669"/>
    <property type="project" value="InterPro"/>
</dbReference>
<evidence type="ECO:0000313" key="11">
    <source>
        <dbReference type="EMBL" id="OPC83111.1"/>
    </source>
</evidence>
<name>A0A1T3P2D7_9ACTN</name>
<evidence type="ECO:0000256" key="9">
    <source>
        <dbReference type="SAM" id="Phobius"/>
    </source>
</evidence>
<feature type="transmembrane region" description="Helical" evidence="9">
    <location>
        <begin position="176"/>
        <end position="196"/>
    </location>
</feature>
<keyword evidence="3" id="KW-0813">Transport</keyword>
<dbReference type="PANTHER" id="PTHR43562:SF1">
    <property type="entry name" value="NA(+)_H(+) ANTIPORTER YJBQ-RELATED"/>
    <property type="match status" value="1"/>
</dbReference>
<dbReference type="STRING" id="159449.B4N89_21160"/>
<protein>
    <recommendedName>
        <fullName evidence="10">Cation/H+ exchanger transmembrane domain-containing protein</fullName>
    </recommendedName>
</protein>
<evidence type="ECO:0000256" key="3">
    <source>
        <dbReference type="ARBA" id="ARBA00022448"/>
    </source>
</evidence>
<dbReference type="Proteomes" id="UP000190037">
    <property type="component" value="Unassembled WGS sequence"/>
</dbReference>
<dbReference type="Pfam" id="PF00999">
    <property type="entry name" value="Na_H_Exchanger"/>
    <property type="match status" value="1"/>
</dbReference>
<accession>A0A1T3P2D7</accession>
<evidence type="ECO:0000256" key="8">
    <source>
        <dbReference type="ARBA" id="ARBA00023136"/>
    </source>
</evidence>
<feature type="transmembrane region" description="Helical" evidence="9">
    <location>
        <begin position="335"/>
        <end position="355"/>
    </location>
</feature>
<evidence type="ECO:0000256" key="5">
    <source>
        <dbReference type="ARBA" id="ARBA00022692"/>
    </source>
</evidence>
<feature type="transmembrane region" description="Helical" evidence="9">
    <location>
        <begin position="294"/>
        <end position="315"/>
    </location>
</feature>
<evidence type="ECO:0000256" key="7">
    <source>
        <dbReference type="ARBA" id="ARBA00023065"/>
    </source>
</evidence>
<keyword evidence="7" id="KW-0406">Ion transport</keyword>
<dbReference type="AlphaFoldDB" id="A0A1T3P2D7"/>
<keyword evidence="5 9" id="KW-0812">Transmembrane</keyword>
<comment type="subcellular location">
    <subcellularLocation>
        <location evidence="1">Membrane</location>
        <topology evidence="1">Multi-pass membrane protein</topology>
    </subcellularLocation>
</comment>
<evidence type="ECO:0000259" key="10">
    <source>
        <dbReference type="Pfam" id="PF00999"/>
    </source>
</evidence>
<organism evidence="11 12">
    <name type="scientific">Embleya scabrispora</name>
    <dbReference type="NCBI Taxonomy" id="159449"/>
    <lineage>
        <taxon>Bacteria</taxon>
        <taxon>Bacillati</taxon>
        <taxon>Actinomycetota</taxon>
        <taxon>Actinomycetes</taxon>
        <taxon>Kitasatosporales</taxon>
        <taxon>Streptomycetaceae</taxon>
        <taxon>Embleya</taxon>
    </lineage>
</organism>
<comment type="similarity">
    <text evidence="2">Belongs to the monovalent cation:proton antiporter 2 (CPA2) transporter (TC 2.A.37) family.</text>
</comment>
<comment type="caution">
    <text evidence="11">The sequence shown here is derived from an EMBL/GenBank/DDBJ whole genome shotgun (WGS) entry which is preliminary data.</text>
</comment>
<feature type="transmembrane region" description="Helical" evidence="9">
    <location>
        <begin position="148"/>
        <end position="170"/>
    </location>
</feature>
<dbReference type="RefSeq" id="WP_078977411.1">
    <property type="nucleotide sequence ID" value="NZ_MWQN01000001.1"/>
</dbReference>
<dbReference type="PANTHER" id="PTHR43562">
    <property type="entry name" value="NAPA-TYPE SODIUM/HYDROGEN ANTIPORTER"/>
    <property type="match status" value="1"/>
</dbReference>
<dbReference type="InterPro" id="IPR038770">
    <property type="entry name" value="Na+/solute_symporter_sf"/>
</dbReference>
<dbReference type="GO" id="GO:0016020">
    <property type="term" value="C:membrane"/>
    <property type="evidence" value="ECO:0007669"/>
    <property type="project" value="UniProtKB-SubCell"/>
</dbReference>
<feature type="transmembrane region" description="Helical" evidence="9">
    <location>
        <begin position="239"/>
        <end position="255"/>
    </location>
</feature>
<evidence type="ECO:0000256" key="2">
    <source>
        <dbReference type="ARBA" id="ARBA00005551"/>
    </source>
</evidence>
<dbReference type="InterPro" id="IPR006153">
    <property type="entry name" value="Cation/H_exchanger_TM"/>
</dbReference>
<evidence type="ECO:0000256" key="6">
    <source>
        <dbReference type="ARBA" id="ARBA00022989"/>
    </source>
</evidence>
<dbReference type="GO" id="GO:0015297">
    <property type="term" value="F:antiporter activity"/>
    <property type="evidence" value="ECO:0007669"/>
    <property type="project" value="UniProtKB-KW"/>
</dbReference>
<feature type="transmembrane region" description="Helical" evidence="9">
    <location>
        <begin position="361"/>
        <end position="381"/>
    </location>
</feature>
<feature type="domain" description="Cation/H+ exchanger transmembrane" evidence="10">
    <location>
        <begin position="13"/>
        <end position="381"/>
    </location>
</feature>
<feature type="transmembrane region" description="Helical" evidence="9">
    <location>
        <begin position="57"/>
        <end position="77"/>
    </location>
</feature>
<reference evidence="11 12" key="1">
    <citation type="submission" date="2017-03" db="EMBL/GenBank/DDBJ databases">
        <title>Draft genome sequence of Streptomyces scabrisporus NF3, endophyte isolated from Amphipterygium adstringens.</title>
        <authorList>
            <person name="Vazquez M."/>
            <person name="Ceapa C.D."/>
            <person name="Rodriguez Luna D."/>
            <person name="Sanchez Esquivel S."/>
        </authorList>
    </citation>
    <scope>NUCLEOTIDE SEQUENCE [LARGE SCALE GENOMIC DNA]</scope>
    <source>
        <strain evidence="11 12">NF3</strain>
    </source>
</reference>
<keyword evidence="8 9" id="KW-0472">Membrane</keyword>
<proteinExistence type="inferred from homology"/>
<sequence length="399" mass="41345">MSHDSAPFLIVLALAFVAPPAADLLGRRIPVPTVVLELLLGVLVGPSVLDRVHETTVLTFAANFGLAFLMFLAGFEIDPSRLNGRPLRLATLGWVVSLAVGLAVGLLLVWSGSTMSRLVVGLALTTTALGTLLPILRDTGALPTRFGARVMAIGTLGEFGPIVAVSLLLSGRNADASAVALACFAAVTLVILAFARRPLPSALDRVVRATLHSSGQLAVRMAVLVLAALVWAADELGLDALLGAFAAGLIIRLLLSDMPAESRETVAAKLDAIGFGMFIPVFFVISGVRFDGRALFADLGTVALLPLFLALFLLVRGVPTYVVERGSPAAVRLGLALIASAGLPLIVVITGIGVAEGELRAGTAAAMVGAGMVSVLVFPLLGLRAYRRARTADPAMAER</sequence>
<gene>
    <name evidence="11" type="ORF">B4N89_21160</name>
</gene>
<evidence type="ECO:0000313" key="12">
    <source>
        <dbReference type="Proteomes" id="UP000190037"/>
    </source>
</evidence>
<feature type="transmembrane region" description="Helical" evidence="9">
    <location>
        <begin position="89"/>
        <end position="112"/>
    </location>
</feature>
<feature type="transmembrane region" description="Helical" evidence="9">
    <location>
        <begin position="118"/>
        <end position="136"/>
    </location>
</feature>
<feature type="transmembrane region" description="Helical" evidence="9">
    <location>
        <begin position="267"/>
        <end position="288"/>
    </location>
</feature>
<evidence type="ECO:0000256" key="1">
    <source>
        <dbReference type="ARBA" id="ARBA00004141"/>
    </source>
</evidence>
<dbReference type="OrthoDB" id="9793589at2"/>
<keyword evidence="4" id="KW-0050">Antiport</keyword>
<dbReference type="EMBL" id="MWQN01000001">
    <property type="protein sequence ID" value="OPC83111.1"/>
    <property type="molecule type" value="Genomic_DNA"/>
</dbReference>
<keyword evidence="12" id="KW-1185">Reference proteome</keyword>
<evidence type="ECO:0000256" key="4">
    <source>
        <dbReference type="ARBA" id="ARBA00022449"/>
    </source>
</evidence>
<keyword evidence="6 9" id="KW-1133">Transmembrane helix</keyword>
<dbReference type="Gene3D" id="1.20.1530.20">
    <property type="match status" value="1"/>
</dbReference>